<reference evidence="6" key="1">
    <citation type="journal article" date="2014" name="Int. J. Syst. Evol. Microbiol.">
        <title>Complete genome sequence of Corynebacterium casei LMG S-19264T (=DSM 44701T), isolated from a smear-ripened cheese.</title>
        <authorList>
            <consortium name="US DOE Joint Genome Institute (JGI-PGF)"/>
            <person name="Walter F."/>
            <person name="Albersmeier A."/>
            <person name="Kalinowski J."/>
            <person name="Ruckert C."/>
        </authorList>
    </citation>
    <scope>NUCLEOTIDE SEQUENCE</scope>
    <source>
        <strain evidence="6">JCM 17820</strain>
    </source>
</reference>
<protein>
    <submittedName>
        <fullName evidence="6">Maltotriose-binding protein</fullName>
    </submittedName>
</protein>
<accession>A0A830GRS0</accession>
<evidence type="ECO:0000256" key="3">
    <source>
        <dbReference type="ARBA" id="ARBA00022597"/>
    </source>
</evidence>
<gene>
    <name evidence="6" type="ORF">GCM10009030_28980</name>
</gene>
<dbReference type="Pfam" id="PF13416">
    <property type="entry name" value="SBP_bac_8"/>
    <property type="match status" value="1"/>
</dbReference>
<keyword evidence="3" id="KW-0762">Sugar transport</keyword>
<dbReference type="Proteomes" id="UP000605784">
    <property type="component" value="Unassembled WGS sequence"/>
</dbReference>
<organism evidence="6 7">
    <name type="scientific">Haloarcula pellucida</name>
    <dbReference type="NCBI Taxonomy" id="1427151"/>
    <lineage>
        <taxon>Archaea</taxon>
        <taxon>Methanobacteriati</taxon>
        <taxon>Methanobacteriota</taxon>
        <taxon>Stenosarchaea group</taxon>
        <taxon>Halobacteria</taxon>
        <taxon>Halobacteriales</taxon>
        <taxon>Haloarculaceae</taxon>
        <taxon>Haloarcula</taxon>
    </lineage>
</organism>
<evidence type="ECO:0000256" key="4">
    <source>
        <dbReference type="ARBA" id="ARBA00022729"/>
    </source>
</evidence>
<proteinExistence type="inferred from homology"/>
<keyword evidence="2" id="KW-0813">Transport</keyword>
<dbReference type="GO" id="GO:0055052">
    <property type="term" value="C:ATP-binding cassette (ABC) transporter complex, substrate-binding subunit-containing"/>
    <property type="evidence" value="ECO:0007669"/>
    <property type="project" value="TreeGrafter"/>
</dbReference>
<dbReference type="AlphaFoldDB" id="A0A830GRS0"/>
<dbReference type="GO" id="GO:0042956">
    <property type="term" value="P:maltodextrin transmembrane transport"/>
    <property type="evidence" value="ECO:0007669"/>
    <property type="project" value="TreeGrafter"/>
</dbReference>
<dbReference type="InterPro" id="IPR006060">
    <property type="entry name" value="Maltose/Cyclodextrin-bd"/>
</dbReference>
<evidence type="ECO:0000313" key="7">
    <source>
        <dbReference type="Proteomes" id="UP000605784"/>
    </source>
</evidence>
<evidence type="ECO:0000256" key="2">
    <source>
        <dbReference type="ARBA" id="ARBA00022448"/>
    </source>
</evidence>
<dbReference type="PROSITE" id="PS51257">
    <property type="entry name" value="PROKAR_LIPOPROTEIN"/>
    <property type="match status" value="1"/>
</dbReference>
<dbReference type="Gene3D" id="3.40.190.10">
    <property type="entry name" value="Periplasmic binding protein-like II"/>
    <property type="match status" value="2"/>
</dbReference>
<dbReference type="GO" id="GO:0015768">
    <property type="term" value="P:maltose transport"/>
    <property type="evidence" value="ECO:0007669"/>
    <property type="project" value="TreeGrafter"/>
</dbReference>
<feature type="compositionally biased region" description="Gly residues" evidence="5">
    <location>
        <begin position="30"/>
        <end position="40"/>
    </location>
</feature>
<name>A0A830GRS0_9EURY</name>
<keyword evidence="7" id="KW-1185">Reference proteome</keyword>
<dbReference type="InterPro" id="IPR006059">
    <property type="entry name" value="SBP"/>
</dbReference>
<dbReference type="SUPFAM" id="SSF53850">
    <property type="entry name" value="Periplasmic binding protein-like II"/>
    <property type="match status" value="1"/>
</dbReference>
<sequence>MDRRTLIKHIGGVGAAAALAGCSVQEDTGDGSGSSDGESGGSTDSQGPAGTATAWYSLSESELAVREEVLSTFNEQSQHTIDGADISDLKKKTSSAIPAGEGPQIFDWAHDWAGNSYEQGFVVDQSDEVSVSLDTFTETAQSAVQYEGNLVGLPYGAETVTPIANTDIVDSVPESVDEMVSMMEEHHDPDNGQYGLAYPFDPYFTSAWLQAFGGYYFDPSAEEPLGINSEETVRGLQFALDNLAPYMPNDPNYEPQAAAFAEGNAAFTINGPWSLSGLNSNDISYEVFSFPEMSDGTPSPYTGISVWYFAKPMADGGAAAKAGRQFTEWFVTNEDHLLNLANEQGAIPVLSSLVGSSDLPAEVQAYSESAGQGVPMPSDPRMGDVWGPVENALVSAFNGDATAQKALDKAAEQIRSNWE</sequence>
<evidence type="ECO:0000256" key="5">
    <source>
        <dbReference type="SAM" id="MobiDB-lite"/>
    </source>
</evidence>
<dbReference type="EMBL" id="BMOU01000005">
    <property type="protein sequence ID" value="GGN98527.1"/>
    <property type="molecule type" value="Genomic_DNA"/>
</dbReference>
<evidence type="ECO:0000256" key="1">
    <source>
        <dbReference type="ARBA" id="ARBA00008520"/>
    </source>
</evidence>
<dbReference type="PRINTS" id="PR00181">
    <property type="entry name" value="MALTOSEBP"/>
</dbReference>
<keyword evidence="4" id="KW-0732">Signal</keyword>
<reference evidence="6" key="2">
    <citation type="submission" date="2020-09" db="EMBL/GenBank/DDBJ databases">
        <authorList>
            <person name="Sun Q."/>
            <person name="Ohkuma M."/>
        </authorList>
    </citation>
    <scope>NUCLEOTIDE SEQUENCE</scope>
    <source>
        <strain evidence="6">JCM 17820</strain>
    </source>
</reference>
<dbReference type="GO" id="GO:0015144">
    <property type="term" value="F:carbohydrate transmembrane transporter activity"/>
    <property type="evidence" value="ECO:0007669"/>
    <property type="project" value="InterPro"/>
</dbReference>
<dbReference type="GO" id="GO:1901982">
    <property type="term" value="F:maltose binding"/>
    <property type="evidence" value="ECO:0007669"/>
    <property type="project" value="TreeGrafter"/>
</dbReference>
<dbReference type="PANTHER" id="PTHR30061">
    <property type="entry name" value="MALTOSE-BINDING PERIPLASMIC PROTEIN"/>
    <property type="match status" value="1"/>
</dbReference>
<evidence type="ECO:0000313" key="6">
    <source>
        <dbReference type="EMBL" id="GGN98527.1"/>
    </source>
</evidence>
<comment type="caution">
    <text evidence="6">The sequence shown here is derived from an EMBL/GenBank/DDBJ whole genome shotgun (WGS) entry which is preliminary data.</text>
</comment>
<feature type="region of interest" description="Disordered" evidence="5">
    <location>
        <begin position="26"/>
        <end position="51"/>
    </location>
</feature>
<dbReference type="PANTHER" id="PTHR30061:SF50">
    <property type="entry name" value="MALTOSE_MALTODEXTRIN-BINDING PERIPLASMIC PROTEIN"/>
    <property type="match status" value="1"/>
</dbReference>
<comment type="similarity">
    <text evidence="1">Belongs to the bacterial solute-binding protein 1 family.</text>
</comment>